<dbReference type="Gene3D" id="3.40.50.720">
    <property type="entry name" value="NAD(P)-binding Rossmann-like Domain"/>
    <property type="match status" value="1"/>
</dbReference>
<dbReference type="EMBL" id="VXIS01000017">
    <property type="protein sequence ID" value="KAA8913174.1"/>
    <property type="molecule type" value="Genomic_DNA"/>
</dbReference>
<evidence type="ECO:0000256" key="3">
    <source>
        <dbReference type="SAM" id="MobiDB-lite"/>
    </source>
</evidence>
<dbReference type="GO" id="GO:0016491">
    <property type="term" value="F:oxidoreductase activity"/>
    <property type="evidence" value="ECO:0007669"/>
    <property type="project" value="UniProtKB-KW"/>
</dbReference>
<dbReference type="PRINTS" id="PR00081">
    <property type="entry name" value="GDHRDH"/>
</dbReference>
<accession>A0A5J5F8G9</accession>
<dbReference type="Pfam" id="PF00106">
    <property type="entry name" value="adh_short"/>
    <property type="match status" value="1"/>
</dbReference>
<comment type="caution">
    <text evidence="4">The sequence shown here is derived from an EMBL/GenBank/DDBJ whole genome shotgun (WGS) entry which is preliminary data.</text>
</comment>
<dbReference type="OrthoDB" id="1933717at2759"/>
<keyword evidence="2" id="KW-0560">Oxidoreductase</keyword>
<dbReference type="InterPro" id="IPR002347">
    <property type="entry name" value="SDR_fam"/>
</dbReference>
<keyword evidence="5" id="KW-1185">Reference proteome</keyword>
<name>A0A5J5F8G9_9PEZI</name>
<evidence type="ECO:0000256" key="2">
    <source>
        <dbReference type="ARBA" id="ARBA00023002"/>
    </source>
</evidence>
<dbReference type="InterPro" id="IPR036291">
    <property type="entry name" value="NAD(P)-bd_dom_sf"/>
</dbReference>
<dbReference type="AlphaFoldDB" id="A0A5J5F8G9"/>
<feature type="region of interest" description="Disordered" evidence="3">
    <location>
        <begin position="295"/>
        <end position="320"/>
    </location>
</feature>
<reference evidence="4 5" key="1">
    <citation type="submission" date="2019-09" db="EMBL/GenBank/DDBJ databases">
        <title>Draft genome of the ectomycorrhizal ascomycete Sphaerosporella brunnea.</title>
        <authorList>
            <consortium name="DOE Joint Genome Institute"/>
            <person name="Benucci G.M."/>
            <person name="Marozzi G."/>
            <person name="Antonielli L."/>
            <person name="Sanchez S."/>
            <person name="Marco P."/>
            <person name="Wang X."/>
            <person name="Falini L.B."/>
            <person name="Barry K."/>
            <person name="Haridas S."/>
            <person name="Lipzen A."/>
            <person name="Labutti K."/>
            <person name="Grigoriev I.V."/>
            <person name="Murat C."/>
            <person name="Martin F."/>
            <person name="Albertini E."/>
            <person name="Donnini D."/>
            <person name="Bonito G."/>
        </authorList>
    </citation>
    <scope>NUCLEOTIDE SEQUENCE [LARGE SCALE GENOMIC DNA]</scope>
    <source>
        <strain evidence="4 5">Sb_GMNB300</strain>
    </source>
</reference>
<evidence type="ECO:0000313" key="5">
    <source>
        <dbReference type="Proteomes" id="UP000326924"/>
    </source>
</evidence>
<comment type="similarity">
    <text evidence="1">Belongs to the short-chain dehydrogenases/reductases (SDR) family.</text>
</comment>
<dbReference type="PANTHER" id="PTHR43976:SF16">
    <property type="entry name" value="SHORT-CHAIN DEHYDROGENASE_REDUCTASE FAMILY PROTEIN"/>
    <property type="match status" value="1"/>
</dbReference>
<proteinExistence type="inferred from homology"/>
<feature type="compositionally biased region" description="Low complexity" evidence="3">
    <location>
        <begin position="311"/>
        <end position="320"/>
    </location>
</feature>
<protein>
    <submittedName>
        <fullName evidence="4">Uncharacterized protein</fullName>
    </submittedName>
</protein>
<dbReference type="InterPro" id="IPR051911">
    <property type="entry name" value="SDR_oxidoreductase"/>
</dbReference>
<organism evidence="4 5">
    <name type="scientific">Sphaerosporella brunnea</name>
    <dbReference type="NCBI Taxonomy" id="1250544"/>
    <lineage>
        <taxon>Eukaryota</taxon>
        <taxon>Fungi</taxon>
        <taxon>Dikarya</taxon>
        <taxon>Ascomycota</taxon>
        <taxon>Pezizomycotina</taxon>
        <taxon>Pezizomycetes</taxon>
        <taxon>Pezizales</taxon>
        <taxon>Pyronemataceae</taxon>
        <taxon>Sphaerosporella</taxon>
    </lineage>
</organism>
<gene>
    <name evidence="4" type="ORF">FN846DRAFT_772501</name>
</gene>
<dbReference type="Proteomes" id="UP000326924">
    <property type="component" value="Unassembled WGS sequence"/>
</dbReference>
<dbReference type="PANTHER" id="PTHR43976">
    <property type="entry name" value="SHORT CHAIN DEHYDROGENASE"/>
    <property type="match status" value="1"/>
</dbReference>
<dbReference type="InParanoid" id="A0A5J5F8G9"/>
<evidence type="ECO:0000256" key="1">
    <source>
        <dbReference type="ARBA" id="ARBA00006484"/>
    </source>
</evidence>
<dbReference type="SUPFAM" id="SSF51735">
    <property type="entry name" value="NAD(P)-binding Rossmann-fold domains"/>
    <property type="match status" value="1"/>
</dbReference>
<evidence type="ECO:0000313" key="4">
    <source>
        <dbReference type="EMBL" id="KAA8913174.1"/>
    </source>
</evidence>
<sequence length="320" mass="33525">MSSEHDRDRDISPLPAPPKPKSYLLTSCTTPFGHLLTTTLLGLGASVAACCTRSEFSSPLVSALRDTPTSGGLVILELDALSAATCQSALANAVRAFGRVDAVVHTGVSSFVGALEEMGDTDIKRQFEEGYFGRVNVVKAALTVMRKQRGGHIVVVTGLTGAMGTPGLSLRCASDHAIEGLLDALAYEVAPFGVRVSVVQPGVEAAVWGQGGVFVAQPGAAYDEVEAVARVRKLAGMGMRVEEEEVRDAVKIVVEIAGSENPPGRITVGEEQVDLVKERLKTISEELEEYLEASLGADINAPPGQGGTGGRTRPVTGEEQ</sequence>